<dbReference type="InterPro" id="IPR021367">
    <property type="entry name" value="DUF2982"/>
</dbReference>
<feature type="transmembrane region" description="Helical" evidence="1">
    <location>
        <begin position="56"/>
        <end position="75"/>
    </location>
</feature>
<dbReference type="OrthoDB" id="7061905at2"/>
<evidence type="ECO:0000256" key="1">
    <source>
        <dbReference type="SAM" id="Phobius"/>
    </source>
</evidence>
<keyword evidence="1" id="KW-1133">Transmembrane helix</keyword>
<keyword evidence="1" id="KW-0472">Membrane</keyword>
<gene>
    <name evidence="2" type="ORF">EIK76_15245</name>
</gene>
<evidence type="ECO:0000313" key="2">
    <source>
        <dbReference type="EMBL" id="RRJ19783.1"/>
    </source>
</evidence>
<dbReference type="Pfam" id="PF11201">
    <property type="entry name" value="DUF2982"/>
    <property type="match status" value="1"/>
</dbReference>
<feature type="transmembrane region" description="Helical" evidence="1">
    <location>
        <begin position="32"/>
        <end position="50"/>
    </location>
</feature>
<proteinExistence type="predicted"/>
<protein>
    <submittedName>
        <fullName evidence="2">DUF2982 domain-containing protein</fullName>
    </submittedName>
</protein>
<keyword evidence="3" id="KW-1185">Reference proteome</keyword>
<dbReference type="EMBL" id="RRCF01000004">
    <property type="protein sequence ID" value="RRJ19783.1"/>
    <property type="molecule type" value="Genomic_DNA"/>
</dbReference>
<dbReference type="AlphaFoldDB" id="A0A3P3QHG4"/>
<accession>A0A3P3QHG4</accession>
<sequence length="237" mass="26496">MAGTDGRILFLVHKLMDKLQYRAATAKGGVKTLLVSSAALLLWLLFLLLTPDLLHSSAWVLLLICCVLGLIAGYAKLTEPLYVVELDQQGFCYIHHKGCWRIPWHGFGFIAVPELDGNEIAYVGVKLKNYDEFLNQLQPRLAVHLMVEQRHLLIAALGSQCPSGTCPTELMVEVGEYRGQTRSYSGAIAMFARRMQLLRQFTGFDLFIPLSAIGAEPAEFCRKVNQIRLQCLENTVT</sequence>
<dbReference type="Proteomes" id="UP000276260">
    <property type="component" value="Unassembled WGS sequence"/>
</dbReference>
<dbReference type="RefSeq" id="WP_052749383.1">
    <property type="nucleotide sequence ID" value="NZ_LAVS01000086.1"/>
</dbReference>
<keyword evidence="1" id="KW-0812">Transmembrane</keyword>
<comment type="caution">
    <text evidence="2">The sequence shown here is derived from an EMBL/GenBank/DDBJ whole genome shotgun (WGS) entry which is preliminary data.</text>
</comment>
<name>A0A3P3QHG4_9GAMM</name>
<reference evidence="2 3" key="1">
    <citation type="submission" date="2018-11" db="EMBL/GenBank/DDBJ databases">
        <title>Draft genome analysis of Rheinheimera mesophila isolated from an industrial waste site.</title>
        <authorList>
            <person name="Yu Q."/>
            <person name="Qi Y."/>
            <person name="Zhang H."/>
            <person name="Lu Y."/>
            <person name="Pu J."/>
        </authorList>
    </citation>
    <scope>NUCLEOTIDE SEQUENCE [LARGE SCALE GENOMIC DNA]</scope>
    <source>
        <strain evidence="2 3">IITR13</strain>
    </source>
</reference>
<organism evidence="2 3">
    <name type="scientific">Rheinheimera mesophila</name>
    <dbReference type="NCBI Taxonomy" id="1547515"/>
    <lineage>
        <taxon>Bacteria</taxon>
        <taxon>Pseudomonadati</taxon>
        <taxon>Pseudomonadota</taxon>
        <taxon>Gammaproteobacteria</taxon>
        <taxon>Chromatiales</taxon>
        <taxon>Chromatiaceae</taxon>
        <taxon>Rheinheimera</taxon>
    </lineage>
</organism>
<evidence type="ECO:0000313" key="3">
    <source>
        <dbReference type="Proteomes" id="UP000276260"/>
    </source>
</evidence>